<gene>
    <name evidence="1" type="ORF">ACAOBT_LOCUS12189</name>
</gene>
<organism evidence="1 2">
    <name type="scientific">Acanthoscelides obtectus</name>
    <name type="common">Bean weevil</name>
    <name type="synonym">Bruchus obtectus</name>
    <dbReference type="NCBI Taxonomy" id="200917"/>
    <lineage>
        <taxon>Eukaryota</taxon>
        <taxon>Metazoa</taxon>
        <taxon>Ecdysozoa</taxon>
        <taxon>Arthropoda</taxon>
        <taxon>Hexapoda</taxon>
        <taxon>Insecta</taxon>
        <taxon>Pterygota</taxon>
        <taxon>Neoptera</taxon>
        <taxon>Endopterygota</taxon>
        <taxon>Coleoptera</taxon>
        <taxon>Polyphaga</taxon>
        <taxon>Cucujiformia</taxon>
        <taxon>Chrysomeloidea</taxon>
        <taxon>Chrysomelidae</taxon>
        <taxon>Bruchinae</taxon>
        <taxon>Bruchini</taxon>
        <taxon>Acanthoscelides</taxon>
    </lineage>
</organism>
<protein>
    <submittedName>
        <fullName evidence="1">Uncharacterized protein</fullName>
    </submittedName>
</protein>
<name>A0A9P0KL71_ACAOB</name>
<keyword evidence="2" id="KW-1185">Reference proteome</keyword>
<evidence type="ECO:0000313" key="2">
    <source>
        <dbReference type="Proteomes" id="UP001152888"/>
    </source>
</evidence>
<sequence>MHTIIHFITEDKNLAALHCATRAISGFNSFVYA</sequence>
<proteinExistence type="predicted"/>
<dbReference type="Proteomes" id="UP001152888">
    <property type="component" value="Unassembled WGS sequence"/>
</dbReference>
<dbReference type="AlphaFoldDB" id="A0A9P0KL71"/>
<reference evidence="1" key="1">
    <citation type="submission" date="2022-03" db="EMBL/GenBank/DDBJ databases">
        <authorList>
            <person name="Sayadi A."/>
        </authorList>
    </citation>
    <scope>NUCLEOTIDE SEQUENCE</scope>
</reference>
<accession>A0A9P0KL71</accession>
<dbReference type="OrthoDB" id="6159439at2759"/>
<dbReference type="EMBL" id="CAKOFQ010006849">
    <property type="protein sequence ID" value="CAH1976563.1"/>
    <property type="molecule type" value="Genomic_DNA"/>
</dbReference>
<comment type="caution">
    <text evidence="1">The sequence shown here is derived from an EMBL/GenBank/DDBJ whole genome shotgun (WGS) entry which is preliminary data.</text>
</comment>
<evidence type="ECO:0000313" key="1">
    <source>
        <dbReference type="EMBL" id="CAH1976563.1"/>
    </source>
</evidence>